<protein>
    <submittedName>
        <fullName evidence="1">Uncharacterized protein</fullName>
    </submittedName>
</protein>
<accession>A0A427ANJ1</accession>
<proteinExistence type="predicted"/>
<evidence type="ECO:0000313" key="1">
    <source>
        <dbReference type="EMBL" id="RRT77788.1"/>
    </source>
</evidence>
<reference evidence="1 2" key="1">
    <citation type="journal article" date="2014" name="Agronomy (Basel)">
        <title>A Draft Genome Sequence for Ensete ventricosum, the Drought-Tolerant Tree Against Hunger.</title>
        <authorList>
            <person name="Harrison J."/>
            <person name="Moore K.A."/>
            <person name="Paszkiewicz K."/>
            <person name="Jones T."/>
            <person name="Grant M."/>
            <person name="Ambacheew D."/>
            <person name="Muzemil S."/>
            <person name="Studholme D.J."/>
        </authorList>
    </citation>
    <scope>NUCLEOTIDE SEQUENCE [LARGE SCALE GENOMIC DNA]</scope>
</reference>
<sequence>MAESYDGTVVWGKDMVRHAALMARGGGVEWSSVRIPPTRMLMSSSTWSPSGNGRDSTSYVDVVVDLAWARAKSFRFLEKSKWRLPHKPHRGSAITRADAKALQALETMKLFHDFDSVVTLESLASIRKHYSGQGGYYLTSQTGFRVEGAPSNNKGWKAWFLFVSRHRGWGFGVKWSAHPVNNVPPNLSDEESNLVRRLKGILSASWAIRSLTEEWLVEAGFSPSSCGTP</sequence>
<dbReference type="AlphaFoldDB" id="A0A427ANJ1"/>
<dbReference type="Proteomes" id="UP000287651">
    <property type="component" value="Unassembled WGS sequence"/>
</dbReference>
<evidence type="ECO:0000313" key="2">
    <source>
        <dbReference type="Proteomes" id="UP000287651"/>
    </source>
</evidence>
<gene>
    <name evidence="1" type="ORF">B296_00024675</name>
</gene>
<comment type="caution">
    <text evidence="1">The sequence shown here is derived from an EMBL/GenBank/DDBJ whole genome shotgun (WGS) entry which is preliminary data.</text>
</comment>
<organism evidence="1 2">
    <name type="scientific">Ensete ventricosum</name>
    <name type="common">Abyssinian banana</name>
    <name type="synonym">Musa ensete</name>
    <dbReference type="NCBI Taxonomy" id="4639"/>
    <lineage>
        <taxon>Eukaryota</taxon>
        <taxon>Viridiplantae</taxon>
        <taxon>Streptophyta</taxon>
        <taxon>Embryophyta</taxon>
        <taxon>Tracheophyta</taxon>
        <taxon>Spermatophyta</taxon>
        <taxon>Magnoliopsida</taxon>
        <taxon>Liliopsida</taxon>
        <taxon>Zingiberales</taxon>
        <taxon>Musaceae</taxon>
        <taxon>Ensete</taxon>
    </lineage>
</organism>
<name>A0A427ANJ1_ENSVE</name>
<dbReference type="EMBL" id="AMZH03001836">
    <property type="protein sequence ID" value="RRT77788.1"/>
    <property type="molecule type" value="Genomic_DNA"/>
</dbReference>